<dbReference type="SUPFAM" id="SSF56112">
    <property type="entry name" value="Protein kinase-like (PK-like)"/>
    <property type="match status" value="1"/>
</dbReference>
<dbReference type="AlphaFoldDB" id="A0A8G2EWL6"/>
<accession>A0A8G2EWL6</accession>
<protein>
    <submittedName>
        <fullName evidence="2">Predicted kinase, aminoglycoside phosphotransferase (APT) family</fullName>
    </submittedName>
</protein>
<dbReference type="PANTHER" id="PTHR47829">
    <property type="entry name" value="HYDROLASE, PUTATIVE (AFU_ORTHOLOGUE AFUA_1G12880)-RELATED"/>
    <property type="match status" value="1"/>
</dbReference>
<reference evidence="2 3" key="1">
    <citation type="submission" date="2016-10" db="EMBL/GenBank/DDBJ databases">
        <authorList>
            <person name="Varghese N."/>
            <person name="Submissions S."/>
        </authorList>
    </citation>
    <scope>NUCLEOTIDE SEQUENCE [LARGE SCALE GENOMIC DNA]</scope>
    <source>
        <strain evidence="2 3">DSM 18839</strain>
    </source>
</reference>
<sequence length="352" mass="38749">MAHLGPVTDAHRFDEAGLARYLADQGLDGVASGLTVRQFQGGQSNPTFRLDTADGNASYVLRKKPPGDLLPSAHMVEREYRVMAALAQTDVPVPMMRHLCEDASIIGTAFYVMDYLDGRIPDEPSLDEGYSPEERTAIWDSANAALAKLHTVDPETVGLGDFGRPANYCGRQIARWTKQFEASKTDPMPDMDRLTEWLNAHPGVPDAVSIVHGDYRLPNMMLHPIEPRVIAILDWELATLGHPLADVAYTCMPYHMTHAEKALKGMVGLDLEAMGIPSEAEYLEKYRVRTGREAMPDMRYFLALSFFRLAAICQGVYFRGLKGNASSANALEVGAKAPRLAEIGWAIASREG</sequence>
<evidence type="ECO:0000313" key="3">
    <source>
        <dbReference type="Proteomes" id="UP000198615"/>
    </source>
</evidence>
<organism evidence="2 3">
    <name type="scientific">Thalassobaculum litoreum DSM 18839</name>
    <dbReference type="NCBI Taxonomy" id="1123362"/>
    <lineage>
        <taxon>Bacteria</taxon>
        <taxon>Pseudomonadati</taxon>
        <taxon>Pseudomonadota</taxon>
        <taxon>Alphaproteobacteria</taxon>
        <taxon>Rhodospirillales</taxon>
        <taxon>Thalassobaculaceae</taxon>
        <taxon>Thalassobaculum</taxon>
    </lineage>
</organism>
<dbReference type="InterPro" id="IPR052898">
    <property type="entry name" value="ACAD10-like"/>
</dbReference>
<dbReference type="GO" id="GO:0016301">
    <property type="term" value="F:kinase activity"/>
    <property type="evidence" value="ECO:0007669"/>
    <property type="project" value="UniProtKB-KW"/>
</dbReference>
<dbReference type="PANTHER" id="PTHR47829:SF3">
    <property type="entry name" value="AMINOGLYCOSIDE PHOSPHOTRANSFERASE DOMAIN-CONTAINING PROTEIN"/>
    <property type="match status" value="1"/>
</dbReference>
<proteinExistence type="predicted"/>
<gene>
    <name evidence="2" type="ORF">SAMN05660686_00037</name>
</gene>
<dbReference type="EMBL" id="FNBW01000001">
    <property type="protein sequence ID" value="SDF05027.1"/>
    <property type="molecule type" value="Genomic_DNA"/>
</dbReference>
<comment type="caution">
    <text evidence="2">The sequence shown here is derived from an EMBL/GenBank/DDBJ whole genome shotgun (WGS) entry which is preliminary data.</text>
</comment>
<dbReference type="InterPro" id="IPR002575">
    <property type="entry name" value="Aminoglycoside_PTrfase"/>
</dbReference>
<feature type="domain" description="Aminoglycoside phosphotransferase" evidence="1">
    <location>
        <begin position="35"/>
        <end position="258"/>
    </location>
</feature>
<evidence type="ECO:0000313" key="2">
    <source>
        <dbReference type="EMBL" id="SDF05027.1"/>
    </source>
</evidence>
<dbReference type="Gene3D" id="3.30.200.20">
    <property type="entry name" value="Phosphorylase Kinase, domain 1"/>
    <property type="match status" value="1"/>
</dbReference>
<dbReference type="Proteomes" id="UP000198615">
    <property type="component" value="Unassembled WGS sequence"/>
</dbReference>
<dbReference type="CDD" id="cd05154">
    <property type="entry name" value="ACAD10_11_N-like"/>
    <property type="match status" value="1"/>
</dbReference>
<name>A0A8G2EWL6_9PROT</name>
<dbReference type="Pfam" id="PF01636">
    <property type="entry name" value="APH"/>
    <property type="match status" value="1"/>
</dbReference>
<dbReference type="Gene3D" id="3.90.1200.10">
    <property type="match status" value="1"/>
</dbReference>
<evidence type="ECO:0000259" key="1">
    <source>
        <dbReference type="Pfam" id="PF01636"/>
    </source>
</evidence>
<keyword evidence="2" id="KW-0808">Transferase</keyword>
<dbReference type="InterPro" id="IPR011009">
    <property type="entry name" value="Kinase-like_dom_sf"/>
</dbReference>
<keyword evidence="3" id="KW-1185">Reference proteome</keyword>
<dbReference type="InterPro" id="IPR041726">
    <property type="entry name" value="ACAD10_11_N"/>
</dbReference>
<keyword evidence="2" id="KW-0418">Kinase</keyword>
<dbReference type="RefSeq" id="WP_215906008.1">
    <property type="nucleotide sequence ID" value="NZ_FNBW01000001.1"/>
</dbReference>